<evidence type="ECO:0000313" key="2">
    <source>
        <dbReference type="EMBL" id="ORY01698.1"/>
    </source>
</evidence>
<dbReference type="EMBL" id="MCFE01000066">
    <property type="protein sequence ID" value="ORY01698.1"/>
    <property type="molecule type" value="Genomic_DNA"/>
</dbReference>
<gene>
    <name evidence="2" type="ORF">K493DRAFT_90821</name>
</gene>
<organism evidence="2 3">
    <name type="scientific">Basidiobolus meristosporus CBS 931.73</name>
    <dbReference type="NCBI Taxonomy" id="1314790"/>
    <lineage>
        <taxon>Eukaryota</taxon>
        <taxon>Fungi</taxon>
        <taxon>Fungi incertae sedis</taxon>
        <taxon>Zoopagomycota</taxon>
        <taxon>Entomophthoromycotina</taxon>
        <taxon>Basidiobolomycetes</taxon>
        <taxon>Basidiobolales</taxon>
        <taxon>Basidiobolaceae</taxon>
        <taxon>Basidiobolus</taxon>
    </lineage>
</organism>
<reference evidence="2 3" key="1">
    <citation type="submission" date="2016-07" db="EMBL/GenBank/DDBJ databases">
        <title>Pervasive Adenine N6-methylation of Active Genes in Fungi.</title>
        <authorList>
            <consortium name="DOE Joint Genome Institute"/>
            <person name="Mondo S.J."/>
            <person name="Dannebaum R.O."/>
            <person name="Kuo R.C."/>
            <person name="Labutti K."/>
            <person name="Haridas S."/>
            <person name="Kuo A."/>
            <person name="Salamov A."/>
            <person name="Ahrendt S.R."/>
            <person name="Lipzen A."/>
            <person name="Sullivan W."/>
            <person name="Andreopoulos W.B."/>
            <person name="Clum A."/>
            <person name="Lindquist E."/>
            <person name="Daum C."/>
            <person name="Ramamoorthy G.K."/>
            <person name="Gryganskyi A."/>
            <person name="Culley D."/>
            <person name="Magnuson J.K."/>
            <person name="James T.Y."/>
            <person name="O'Malley M.A."/>
            <person name="Stajich J.E."/>
            <person name="Spatafora J.W."/>
            <person name="Visel A."/>
            <person name="Grigoriev I.V."/>
        </authorList>
    </citation>
    <scope>NUCLEOTIDE SEQUENCE [LARGE SCALE GENOMIC DNA]</scope>
    <source>
        <strain evidence="2 3">CBS 931.73</strain>
    </source>
</reference>
<comment type="caution">
    <text evidence="2">The sequence shown here is derived from an EMBL/GenBank/DDBJ whole genome shotgun (WGS) entry which is preliminary data.</text>
</comment>
<feature type="compositionally biased region" description="Basic and acidic residues" evidence="1">
    <location>
        <begin position="1"/>
        <end position="23"/>
    </location>
</feature>
<keyword evidence="3" id="KW-1185">Reference proteome</keyword>
<name>A0A1Y1YUI3_9FUNG</name>
<dbReference type="AlphaFoldDB" id="A0A1Y1YUI3"/>
<evidence type="ECO:0000256" key="1">
    <source>
        <dbReference type="SAM" id="MobiDB-lite"/>
    </source>
</evidence>
<sequence length="126" mass="14461">MAGPAREEERSYKKAYERREPNRKNSFVPSPNAFPHPRHVLEHIPRNDFNAQESVAYLNRGWSNTFDQLHNSSLSERDKPILHKGAEKAWSNRNTFPSAWGQKACLMASGENFLDRLEGAKSKADH</sequence>
<protein>
    <submittedName>
        <fullName evidence="2">Uncharacterized protein</fullName>
    </submittedName>
</protein>
<accession>A0A1Y1YUI3</accession>
<dbReference type="InParanoid" id="A0A1Y1YUI3"/>
<dbReference type="Proteomes" id="UP000193498">
    <property type="component" value="Unassembled WGS sequence"/>
</dbReference>
<evidence type="ECO:0000313" key="3">
    <source>
        <dbReference type="Proteomes" id="UP000193498"/>
    </source>
</evidence>
<dbReference type="OrthoDB" id="5598843at2759"/>
<proteinExistence type="predicted"/>
<dbReference type="STRING" id="1314790.A0A1Y1YUI3"/>
<feature type="region of interest" description="Disordered" evidence="1">
    <location>
        <begin position="1"/>
        <end position="36"/>
    </location>
</feature>